<evidence type="ECO:0000313" key="3">
    <source>
        <dbReference type="Proteomes" id="UP000241769"/>
    </source>
</evidence>
<proteinExistence type="predicted"/>
<evidence type="ECO:0000256" key="1">
    <source>
        <dbReference type="SAM" id="MobiDB-lite"/>
    </source>
</evidence>
<gene>
    <name evidence="2" type="ORF">PROFUN_11594</name>
</gene>
<feature type="compositionally biased region" description="Polar residues" evidence="1">
    <location>
        <begin position="105"/>
        <end position="124"/>
    </location>
</feature>
<name>A0A2P6N9T4_9EUKA</name>
<comment type="caution">
    <text evidence="2">The sequence shown here is derived from an EMBL/GenBank/DDBJ whole genome shotgun (WGS) entry which is preliminary data.</text>
</comment>
<sequence>MDDQDQRTMLPAGLRQAEKRANKLAKILGTPDLGGSPKLTRHSSSILHRSENKDHVMKSETREPPVRSEIKEPPMKTVIKEPAVRPETKEHLMRSTPQEEPPRSEVTSQSQNSYARPRSTSITKKITREKPLSEEQLNDLALSLSSMPTVRSRKNMEIEDGQLEEKRRSRPLSIRRVNSEGDLRNRASNGSNTSLEFPSIVADRETVQYWMKRTAERFSSPQDATTMGPLEGEIKFIRSLIRVVNYLICEGNVILWGDDESNQKWMNVSLFLIHPFHNTHRCMPNLLSSMKMLFHDGDMLHELLRLLSKDQKNPFFIGISRRPLSWNDLISCPVLYVNTTSGETYRPNNEGKMREMPDDVMMSMEECISMYNNSLTGYTSDPAEEREKTFHYTENLLRGTKERSRKRVHSNRQVVTRQHKYVMVRREVEGWIIQRDPLLIDETDVDERDQFYYLKERLLLLWSNVYRSYRESERYFNMLDGCNDDDIRASIMTNLPIPLKEYLEHLIKTPSWIRLMGDHRSQLEEKTFYLRSMMAQLKEMQDIEDRAEAERLVYKEVSRLILNIKSNINVLSSKKGTDDEFIKILLRSILEHLQLKTNVTTDLCGATTDEIISRLNHLSDDLGRNNSRSDVKDQIHILRMFKSVTDKALFCLGEL</sequence>
<feature type="compositionally biased region" description="Basic and acidic residues" evidence="1">
    <location>
        <begin position="48"/>
        <end position="93"/>
    </location>
</feature>
<dbReference type="EMBL" id="MDYQ01000140">
    <property type="protein sequence ID" value="PRP80721.1"/>
    <property type="molecule type" value="Genomic_DNA"/>
</dbReference>
<accession>A0A2P6N9T4</accession>
<dbReference type="InParanoid" id="A0A2P6N9T4"/>
<dbReference type="Proteomes" id="UP000241769">
    <property type="component" value="Unassembled WGS sequence"/>
</dbReference>
<organism evidence="2 3">
    <name type="scientific">Planoprotostelium fungivorum</name>
    <dbReference type="NCBI Taxonomy" id="1890364"/>
    <lineage>
        <taxon>Eukaryota</taxon>
        <taxon>Amoebozoa</taxon>
        <taxon>Evosea</taxon>
        <taxon>Variosea</taxon>
        <taxon>Cavosteliida</taxon>
        <taxon>Cavosteliaceae</taxon>
        <taxon>Planoprotostelium</taxon>
    </lineage>
</organism>
<evidence type="ECO:0000313" key="2">
    <source>
        <dbReference type="EMBL" id="PRP80721.1"/>
    </source>
</evidence>
<feature type="region of interest" description="Disordered" evidence="1">
    <location>
        <begin position="27"/>
        <end position="194"/>
    </location>
</feature>
<protein>
    <submittedName>
        <fullName evidence="2">Uncharacterized protein</fullName>
    </submittedName>
</protein>
<keyword evidence="3" id="KW-1185">Reference proteome</keyword>
<dbReference type="AlphaFoldDB" id="A0A2P6N9T4"/>
<reference evidence="2 3" key="1">
    <citation type="journal article" date="2018" name="Genome Biol. Evol.">
        <title>Multiple Roots of Fruiting Body Formation in Amoebozoa.</title>
        <authorList>
            <person name="Hillmann F."/>
            <person name="Forbes G."/>
            <person name="Novohradska S."/>
            <person name="Ferling I."/>
            <person name="Riege K."/>
            <person name="Groth M."/>
            <person name="Westermann M."/>
            <person name="Marz M."/>
            <person name="Spaller T."/>
            <person name="Winckler T."/>
            <person name="Schaap P."/>
            <person name="Glockner G."/>
        </authorList>
    </citation>
    <scope>NUCLEOTIDE SEQUENCE [LARGE SCALE GENOMIC DNA]</scope>
    <source>
        <strain evidence="2 3">Jena</strain>
    </source>
</reference>